<sequence length="403" mass="42935">MEIKVVLLLCLLGIQAVECGSSSSSSLSSNYGFFNVKDYGAKGDGKTDDTKAFMDAWKEACGSRGPGRLLIPWGAYLVGPLEFRGPCKNVPTMHIQLIGILKAPRDMSKFGSLDTWVLFGWVDGLTLTGGGTFDGQGSSAWPLNKCTTNTKCKLLPTSVKFASLTNTVVRGISSLNSKFFHIAILDCKHFKASSIKITAPEDSPNTDGIHLEGNTDITISQSTIGTGDDCISVGPGNSLVSIDNVKCGPGHGISVGSLGKYVDEGDVDGLSVRDCSISNTMNGLRIKTWAGSPGESRARNMTFQNIIMNNVGNPIIIDQSYCPYSFCPDKAPSQVKLSDITFKNIRGTSKTEVAVKLECSKGHPCKEIILQDVHLEYNGGPAKASCVNVKATYSGTQIPPPCS</sequence>
<gene>
    <name evidence="11" type="ORF">AMTR_s00059p00207430</name>
</gene>
<dbReference type="SMART" id="SM00710">
    <property type="entry name" value="PbH1"/>
    <property type="match status" value="5"/>
</dbReference>
<name>U5D8E6_AMBTC</name>
<evidence type="ECO:0000256" key="7">
    <source>
        <dbReference type="ARBA" id="ARBA00023316"/>
    </source>
</evidence>
<dbReference type="GO" id="GO:0005975">
    <property type="term" value="P:carbohydrate metabolic process"/>
    <property type="evidence" value="ECO:0007669"/>
    <property type="project" value="InterPro"/>
</dbReference>
<comment type="similarity">
    <text evidence="2 9">Belongs to the glycosyl hydrolase 28 family.</text>
</comment>
<evidence type="ECO:0000256" key="3">
    <source>
        <dbReference type="ARBA" id="ARBA00022512"/>
    </source>
</evidence>
<evidence type="ECO:0000256" key="9">
    <source>
        <dbReference type="RuleBase" id="RU361169"/>
    </source>
</evidence>
<dbReference type="Pfam" id="PF00295">
    <property type="entry name" value="Glyco_hydro_28"/>
    <property type="match status" value="1"/>
</dbReference>
<dbReference type="eggNOG" id="ENOG502QV2R">
    <property type="taxonomic scope" value="Eukaryota"/>
</dbReference>
<keyword evidence="3" id="KW-0134">Cell wall</keyword>
<dbReference type="PROSITE" id="PS00502">
    <property type="entry name" value="POLYGALACTURONASE"/>
    <property type="match status" value="1"/>
</dbReference>
<evidence type="ECO:0000256" key="10">
    <source>
        <dbReference type="SAM" id="SignalP"/>
    </source>
</evidence>
<dbReference type="GO" id="GO:0004650">
    <property type="term" value="F:polygalacturonase activity"/>
    <property type="evidence" value="ECO:0007669"/>
    <property type="project" value="InterPro"/>
</dbReference>
<keyword evidence="12" id="KW-1185">Reference proteome</keyword>
<dbReference type="InterPro" id="IPR000743">
    <property type="entry name" value="Glyco_hydro_28"/>
</dbReference>
<evidence type="ECO:0000313" key="11">
    <source>
        <dbReference type="EMBL" id="ERN17692.1"/>
    </source>
</evidence>
<dbReference type="InterPro" id="IPR006626">
    <property type="entry name" value="PbH1"/>
</dbReference>
<dbReference type="Proteomes" id="UP000017836">
    <property type="component" value="Unassembled WGS sequence"/>
</dbReference>
<comment type="subcellular location">
    <subcellularLocation>
        <location evidence="1">Secreted</location>
        <location evidence="1">Cell wall</location>
    </subcellularLocation>
</comment>
<proteinExistence type="inferred from homology"/>
<dbReference type="Gene3D" id="2.160.20.10">
    <property type="entry name" value="Single-stranded right-handed beta-helix, Pectin lyase-like"/>
    <property type="match status" value="1"/>
</dbReference>
<evidence type="ECO:0000256" key="6">
    <source>
        <dbReference type="ARBA" id="ARBA00023295"/>
    </source>
</evidence>
<evidence type="ECO:0000256" key="5">
    <source>
        <dbReference type="ARBA" id="ARBA00022801"/>
    </source>
</evidence>
<evidence type="ECO:0000256" key="4">
    <source>
        <dbReference type="ARBA" id="ARBA00022525"/>
    </source>
</evidence>
<evidence type="ECO:0000256" key="8">
    <source>
        <dbReference type="PROSITE-ProRule" id="PRU10052"/>
    </source>
</evidence>
<dbReference type="SUPFAM" id="SSF51126">
    <property type="entry name" value="Pectin lyase-like"/>
    <property type="match status" value="1"/>
</dbReference>
<dbReference type="Gramene" id="ERN17692">
    <property type="protein sequence ID" value="ERN17692"/>
    <property type="gene ID" value="AMTR_s00059p00207430"/>
</dbReference>
<dbReference type="OrthoDB" id="187139at2759"/>
<dbReference type="InterPro" id="IPR011050">
    <property type="entry name" value="Pectin_lyase_fold/virulence"/>
</dbReference>
<evidence type="ECO:0000256" key="1">
    <source>
        <dbReference type="ARBA" id="ARBA00004191"/>
    </source>
</evidence>
<dbReference type="HOGENOM" id="CLU_016031_2_2_1"/>
<dbReference type="GO" id="GO:0071555">
    <property type="term" value="P:cell wall organization"/>
    <property type="evidence" value="ECO:0007669"/>
    <property type="project" value="UniProtKB-KW"/>
</dbReference>
<evidence type="ECO:0000256" key="2">
    <source>
        <dbReference type="ARBA" id="ARBA00008834"/>
    </source>
</evidence>
<keyword evidence="7" id="KW-0961">Cell wall biogenesis/degradation</keyword>
<accession>U5D8E6</accession>
<feature type="active site" evidence="8">
    <location>
        <position position="251"/>
    </location>
</feature>
<evidence type="ECO:0000313" key="12">
    <source>
        <dbReference type="Proteomes" id="UP000017836"/>
    </source>
</evidence>
<dbReference type="OMA" id="FVNNKNM"/>
<dbReference type="FunFam" id="2.160.20.10:FF:000004">
    <property type="entry name" value="Pectin lyase-like superfamily protein"/>
    <property type="match status" value="1"/>
</dbReference>
<dbReference type="KEGG" id="atr:18446037"/>
<keyword evidence="6 9" id="KW-0326">Glycosidase</keyword>
<dbReference type="InterPro" id="IPR012334">
    <property type="entry name" value="Pectin_lyas_fold"/>
</dbReference>
<protein>
    <submittedName>
        <fullName evidence="11">Uncharacterized protein</fullName>
    </submittedName>
</protein>
<dbReference type="STRING" id="13333.U5D8E6"/>
<organism evidence="11 12">
    <name type="scientific">Amborella trichopoda</name>
    <dbReference type="NCBI Taxonomy" id="13333"/>
    <lineage>
        <taxon>Eukaryota</taxon>
        <taxon>Viridiplantae</taxon>
        <taxon>Streptophyta</taxon>
        <taxon>Embryophyta</taxon>
        <taxon>Tracheophyta</taxon>
        <taxon>Spermatophyta</taxon>
        <taxon>Magnoliopsida</taxon>
        <taxon>Amborellales</taxon>
        <taxon>Amborellaceae</taxon>
        <taxon>Amborella</taxon>
    </lineage>
</organism>
<keyword evidence="10" id="KW-0732">Signal</keyword>
<dbReference type="EMBL" id="KI392312">
    <property type="protein sequence ID" value="ERN17692.1"/>
    <property type="molecule type" value="Genomic_DNA"/>
</dbReference>
<feature type="chain" id="PRO_5004658696" evidence="10">
    <location>
        <begin position="20"/>
        <end position="403"/>
    </location>
</feature>
<feature type="signal peptide" evidence="10">
    <location>
        <begin position="1"/>
        <end position="19"/>
    </location>
</feature>
<dbReference type="AlphaFoldDB" id="U5D8E6"/>
<keyword evidence="4" id="KW-0964">Secreted</keyword>
<keyword evidence="5 9" id="KW-0378">Hydrolase</keyword>
<reference evidence="12" key="1">
    <citation type="journal article" date="2013" name="Science">
        <title>The Amborella genome and the evolution of flowering plants.</title>
        <authorList>
            <consortium name="Amborella Genome Project"/>
        </authorList>
    </citation>
    <scope>NUCLEOTIDE SEQUENCE [LARGE SCALE GENOMIC DNA]</scope>
</reference>
<dbReference type="PANTHER" id="PTHR31375">
    <property type="match status" value="1"/>
</dbReference>